<evidence type="ECO:0000259" key="4">
    <source>
        <dbReference type="Pfam" id="PF08421"/>
    </source>
</evidence>
<proteinExistence type="predicted"/>
<evidence type="ECO:0000259" key="5">
    <source>
        <dbReference type="Pfam" id="PF08484"/>
    </source>
</evidence>
<reference evidence="6 7" key="1">
    <citation type="journal article" date="2015" name="Genome Biol. Evol.">
        <title>Characterization of Three Mycobacterium spp. with Potential Use in Bioremediation by Genome Sequencing and Comparative Genomics.</title>
        <authorList>
            <person name="Das S."/>
            <person name="Pettersson B.M."/>
            <person name="Behra P.R."/>
            <person name="Ramesh M."/>
            <person name="Dasgupta S."/>
            <person name="Bhattacharya A."/>
            <person name="Kirsebom L.A."/>
        </authorList>
    </citation>
    <scope>NUCLEOTIDE SEQUENCE [LARGE SCALE GENOMIC DNA]</scope>
    <source>
        <strain evidence="6 7">DSM 44075</strain>
    </source>
</reference>
<dbReference type="GO" id="GO:0030170">
    <property type="term" value="F:pyridoxal phosphate binding"/>
    <property type="evidence" value="ECO:0007669"/>
    <property type="project" value="InterPro"/>
</dbReference>
<evidence type="ECO:0000256" key="2">
    <source>
        <dbReference type="ARBA" id="ARBA00022898"/>
    </source>
</evidence>
<protein>
    <submittedName>
        <fullName evidence="6">3-aminobutyryl-CoA aminotransferase</fullName>
        <ecNumber evidence="6">2.6.1.-</ecNumber>
    </submittedName>
</protein>
<feature type="compositionally biased region" description="Low complexity" evidence="3">
    <location>
        <begin position="801"/>
        <end position="812"/>
    </location>
</feature>
<dbReference type="InterPro" id="IPR013630">
    <property type="entry name" value="Methyltransf_Zn-bd_dom_put"/>
</dbReference>
<dbReference type="EC" id="2.6.1.-" evidence="6"/>
<comment type="caution">
    <text evidence="6">The sequence shown here is derived from an EMBL/GenBank/DDBJ whole genome shotgun (WGS) entry which is preliminary data.</text>
</comment>
<dbReference type="AlphaFoldDB" id="A0A0J6W105"/>
<dbReference type="InterPro" id="IPR038576">
    <property type="entry name" value="Methyltransf_Zn-bd_dom_put_sf"/>
</dbReference>
<dbReference type="InterPro" id="IPR015422">
    <property type="entry name" value="PyrdxlP-dep_Trfase_small"/>
</dbReference>
<feature type="region of interest" description="Disordered" evidence="3">
    <location>
        <begin position="801"/>
        <end position="828"/>
    </location>
</feature>
<evidence type="ECO:0000313" key="6">
    <source>
        <dbReference type="EMBL" id="KMO76064.1"/>
    </source>
</evidence>
<dbReference type="GO" id="GO:0008483">
    <property type="term" value="F:transaminase activity"/>
    <property type="evidence" value="ECO:0007669"/>
    <property type="project" value="UniProtKB-KW"/>
</dbReference>
<feature type="domain" description="Methyltransferase putative zinc binding" evidence="4">
    <location>
        <begin position="14"/>
        <end position="68"/>
    </location>
</feature>
<feature type="compositionally biased region" description="Gly residues" evidence="3">
    <location>
        <begin position="815"/>
        <end position="828"/>
    </location>
</feature>
<keyword evidence="6" id="KW-0032">Aminotransferase</keyword>
<dbReference type="PANTHER" id="PTHR43713:SF3">
    <property type="entry name" value="GLUTAMATE-1-SEMIALDEHYDE 2,1-AMINOMUTASE 1, CHLOROPLASTIC-RELATED"/>
    <property type="match status" value="1"/>
</dbReference>
<dbReference type="InterPro" id="IPR015424">
    <property type="entry name" value="PyrdxlP-dep_Trfase"/>
</dbReference>
<dbReference type="Gene3D" id="6.20.50.110">
    <property type="entry name" value="Methyltransferase, zinc-binding domain"/>
    <property type="match status" value="1"/>
</dbReference>
<dbReference type="Pfam" id="PF08484">
    <property type="entry name" value="Methyltransf_14"/>
    <property type="match status" value="1"/>
</dbReference>
<dbReference type="Gene3D" id="3.40.640.10">
    <property type="entry name" value="Type I PLP-dependent aspartate aminotransferase-like (Major domain)"/>
    <property type="match status" value="1"/>
</dbReference>
<dbReference type="InterPro" id="IPR015421">
    <property type="entry name" value="PyrdxlP-dep_Trfase_major"/>
</dbReference>
<dbReference type="RefSeq" id="WP_330218736.1">
    <property type="nucleotide sequence ID" value="NZ_JYNU01000014.1"/>
</dbReference>
<dbReference type="InterPro" id="IPR005814">
    <property type="entry name" value="Aminotrans_3"/>
</dbReference>
<dbReference type="NCBIfam" id="NF004856">
    <property type="entry name" value="PRK06209.1"/>
    <property type="match status" value="1"/>
</dbReference>
<dbReference type="Gene3D" id="3.90.1150.10">
    <property type="entry name" value="Aspartate Aminotransferase, domain 1"/>
    <property type="match status" value="1"/>
</dbReference>
<sequence length="828" mass="87425">MSSDMTRAHIDGTCRSCRHPRLHRVLDLGAVPAADHFPPADTPPTADEAVHPLAMVVCDACGLAQLADDDTETAEPRGVEPQALKDQAADAISRVAAAGWLPGGTVREFGSPHGGSWLPLLTERGYQGSEGPADVVLDCFGIMHDPDQEAAFARRAATTAPGGVLLLQFHTLAAIVREGQWNALRHGHFAYYSTPAVVAQLARAGMRAVDAWTFDLYGGTVLVAAVHGRGEPGPAVAELLRAEAEMSDPATVAALQDAADTQTVALRSWLETERRAGRRVYAYGAASRAVALFCRAGVDASLVAAVADASTAKQGRRMPGTDIPIVSPEDLVAAGPDTVLLTLPDLLDEVSQRWPELKGRWVVDDFAGETKTFARSRLLQDRLHDLIPGGAHTYARGADQYPETMPPVLTHGAGCRVWDVDGNDYVEYGMGLRSVTLGHGYPPVVDAVTRAITGGVNFSRPTAAEVVAAEQFLALVPGADMVKFAKNGSDATTAAVRLARAVTGRTAVAMCEQPFFSTDDWFIGTTPMSGGIPADHAAATKRFPYNDLDALAALLSGDDIACVVMEAATATAEPAPGYLQAVRELCDRHGTLLVFDEMITGFRWAAGGAQSIYGVTPDLSCWGKAMANGFPLSALAGRREFMERGGLRTDGERVFLLSTTHGPETASLAAFGAVVAAYRTEDPVARMEQAGRRLAEGANAAIAEAGLSDHLTVTGRPSCLVFVTRDAQGAPSQAYRTLFMQELLRRGVLGQSFVTSAAHDDEAIDHTIAAVRDALPVYRFAIEAGDVAGLLQGRPVAPALRRTAAPRRLTTPSGSLGGPRGGVHGDQP</sequence>
<dbReference type="InterPro" id="IPR029063">
    <property type="entry name" value="SAM-dependent_MTases_sf"/>
</dbReference>
<dbReference type="SUPFAM" id="SSF53335">
    <property type="entry name" value="S-adenosyl-L-methionine-dependent methyltransferases"/>
    <property type="match status" value="1"/>
</dbReference>
<dbReference type="Pfam" id="PF00202">
    <property type="entry name" value="Aminotran_3"/>
    <property type="match status" value="1"/>
</dbReference>
<evidence type="ECO:0000313" key="7">
    <source>
        <dbReference type="Proteomes" id="UP000036313"/>
    </source>
</evidence>
<dbReference type="SUPFAM" id="SSF53383">
    <property type="entry name" value="PLP-dependent transferases"/>
    <property type="match status" value="1"/>
</dbReference>
<organism evidence="6 7">
    <name type="scientific">Mycolicibacterium obuense</name>
    <dbReference type="NCBI Taxonomy" id="1807"/>
    <lineage>
        <taxon>Bacteria</taxon>
        <taxon>Bacillati</taxon>
        <taxon>Actinomycetota</taxon>
        <taxon>Actinomycetes</taxon>
        <taxon>Mycobacteriales</taxon>
        <taxon>Mycobacteriaceae</taxon>
        <taxon>Mycolicibacterium</taxon>
    </lineage>
</organism>
<dbReference type="PANTHER" id="PTHR43713">
    <property type="entry name" value="GLUTAMATE-1-SEMIALDEHYDE 2,1-AMINOMUTASE"/>
    <property type="match status" value="1"/>
</dbReference>
<evidence type="ECO:0000256" key="3">
    <source>
        <dbReference type="SAM" id="MobiDB-lite"/>
    </source>
</evidence>
<name>A0A0J6W105_9MYCO</name>
<keyword evidence="6" id="KW-0808">Transferase</keyword>
<dbReference type="Gene3D" id="3.40.50.150">
    <property type="entry name" value="Vaccinia Virus protein VP39"/>
    <property type="match status" value="1"/>
</dbReference>
<dbReference type="Pfam" id="PF08421">
    <property type="entry name" value="Methyltransf_13"/>
    <property type="match status" value="1"/>
</dbReference>
<dbReference type="Proteomes" id="UP000036313">
    <property type="component" value="Unassembled WGS sequence"/>
</dbReference>
<evidence type="ECO:0000256" key="1">
    <source>
        <dbReference type="ARBA" id="ARBA00001933"/>
    </source>
</evidence>
<dbReference type="InterPro" id="IPR013691">
    <property type="entry name" value="MeTrfase_14"/>
</dbReference>
<keyword evidence="2" id="KW-0663">Pyridoxal phosphate</keyword>
<dbReference type="EMBL" id="JYNU01000014">
    <property type="protein sequence ID" value="KMO76064.1"/>
    <property type="molecule type" value="Genomic_DNA"/>
</dbReference>
<gene>
    <name evidence="6" type="primary">kat</name>
    <name evidence="6" type="ORF">MOBUDSM44075_02594</name>
</gene>
<feature type="domain" description="C-methyltransferase" evidence="5">
    <location>
        <begin position="217"/>
        <end position="356"/>
    </location>
</feature>
<comment type="cofactor">
    <cofactor evidence="1">
        <name>pyridoxal 5'-phosphate</name>
        <dbReference type="ChEBI" id="CHEBI:597326"/>
    </cofactor>
</comment>
<dbReference type="Gene3D" id="3.40.50.720">
    <property type="entry name" value="NAD(P)-binding Rossmann-like Domain"/>
    <property type="match status" value="1"/>
</dbReference>
<accession>A0A0J6W105</accession>
<dbReference type="PATRIC" id="fig|1807.14.peg.2617"/>